<name>A0A0A2LKG2_9FLAO</name>
<keyword evidence="1" id="KW-0732">Signal</keyword>
<dbReference type="Proteomes" id="UP000030129">
    <property type="component" value="Unassembled WGS sequence"/>
</dbReference>
<accession>A0A0A2LKG2</accession>
<feature type="signal peptide" evidence="1">
    <location>
        <begin position="1"/>
        <end position="21"/>
    </location>
</feature>
<dbReference type="Pfam" id="PF10988">
    <property type="entry name" value="DUF2807"/>
    <property type="match status" value="1"/>
</dbReference>
<comment type="caution">
    <text evidence="3">The sequence shown here is derived from an EMBL/GenBank/DDBJ whole genome shotgun (WGS) entry which is preliminary data.</text>
</comment>
<dbReference type="InterPro" id="IPR021255">
    <property type="entry name" value="DUF2807"/>
</dbReference>
<dbReference type="AlphaFoldDB" id="A0A0A2LKG2"/>
<dbReference type="PANTHER" id="PTHR39200:SF1">
    <property type="entry name" value="AUTO-TRANSPORTER ADHESIN HEAD GIN DOMAIN-CONTAINING PROTEIN-RELATED"/>
    <property type="match status" value="1"/>
</dbReference>
<reference evidence="3 4" key="1">
    <citation type="submission" date="2013-09" db="EMBL/GenBank/DDBJ databases">
        <authorList>
            <person name="Zeng Z."/>
            <person name="Chen C."/>
        </authorList>
    </citation>
    <scope>NUCLEOTIDE SEQUENCE [LARGE SCALE GENOMIC DNA]</scope>
    <source>
        <strain evidence="3 4">F44-8</strain>
    </source>
</reference>
<evidence type="ECO:0000313" key="3">
    <source>
        <dbReference type="EMBL" id="KGO79751.1"/>
    </source>
</evidence>
<feature type="chain" id="PRO_5001991088" description="Putative auto-transporter adhesin head GIN domain-containing protein" evidence="1">
    <location>
        <begin position="22"/>
        <end position="243"/>
    </location>
</feature>
<dbReference type="eggNOG" id="COG3595">
    <property type="taxonomic scope" value="Bacteria"/>
</dbReference>
<dbReference type="PANTHER" id="PTHR39200">
    <property type="entry name" value="HYPOTHETICAL EXPORTED PROTEIN"/>
    <property type="match status" value="1"/>
</dbReference>
<organism evidence="3 4">
    <name type="scientific">Flavobacterium beibuense F44-8</name>
    <dbReference type="NCBI Taxonomy" id="1406840"/>
    <lineage>
        <taxon>Bacteria</taxon>
        <taxon>Pseudomonadati</taxon>
        <taxon>Bacteroidota</taxon>
        <taxon>Flavobacteriia</taxon>
        <taxon>Flavobacteriales</taxon>
        <taxon>Flavobacteriaceae</taxon>
        <taxon>Flavobacterium</taxon>
    </lineage>
</organism>
<dbReference type="EMBL" id="JRLV01000015">
    <property type="protein sequence ID" value="KGO79751.1"/>
    <property type="molecule type" value="Genomic_DNA"/>
</dbReference>
<dbReference type="RefSeq" id="WP_035134864.1">
    <property type="nucleotide sequence ID" value="NZ_JRLV01000015.1"/>
</dbReference>
<sequence>MKRQLLLLAALFTLLTGTAQGTQEPITGNGNKVKQEKAITAYQSLRISGPFEVILMSDEHDNVLTLEGSENIVNLLEVKNSNDTLYIGLPKGLNFKAHKNNKVKIKVPYYTSLNNIYLKGSGTVNSKAALRNNLKVQLEGSGYIDLRIFNASSEAYVLGSGNIILKGAVQDFKCKVIGSGNIEAKRLECTNVDIDLSGSGTADIVCNKAIKGKISGSGKVVIAGHPKEQDLKRQGTGEFTAAL</sequence>
<dbReference type="Gene3D" id="2.160.20.120">
    <property type="match status" value="1"/>
</dbReference>
<evidence type="ECO:0000259" key="2">
    <source>
        <dbReference type="Pfam" id="PF10988"/>
    </source>
</evidence>
<evidence type="ECO:0000256" key="1">
    <source>
        <dbReference type="SAM" id="SignalP"/>
    </source>
</evidence>
<proteinExistence type="predicted"/>
<feature type="domain" description="Putative auto-transporter adhesin head GIN" evidence="2">
    <location>
        <begin position="42"/>
        <end position="226"/>
    </location>
</feature>
<evidence type="ECO:0000313" key="4">
    <source>
        <dbReference type="Proteomes" id="UP000030129"/>
    </source>
</evidence>
<gene>
    <name evidence="3" type="ORF">Q763_12965</name>
</gene>
<protein>
    <recommendedName>
        <fullName evidence="2">Putative auto-transporter adhesin head GIN domain-containing protein</fullName>
    </recommendedName>
</protein>
<dbReference type="STRING" id="1406840.Q763_12965"/>
<keyword evidence="4" id="KW-1185">Reference proteome</keyword>